<organism evidence="1 2">
    <name type="scientific">Paramarasmius palmivorus</name>
    <dbReference type="NCBI Taxonomy" id="297713"/>
    <lineage>
        <taxon>Eukaryota</taxon>
        <taxon>Fungi</taxon>
        <taxon>Dikarya</taxon>
        <taxon>Basidiomycota</taxon>
        <taxon>Agaricomycotina</taxon>
        <taxon>Agaricomycetes</taxon>
        <taxon>Agaricomycetidae</taxon>
        <taxon>Agaricales</taxon>
        <taxon>Marasmiineae</taxon>
        <taxon>Marasmiaceae</taxon>
        <taxon>Paramarasmius</taxon>
    </lineage>
</organism>
<sequence length="126" mass="14229">MVVVDGVEERATIQPIPKVFRLRLVDADERAGLVLVCTRRRTGKVSLGVGLTFRSLLSPETTKSPEQRVRTTPLFKRKAIRAVHHDPITPILIFGGHTHIRDCLQLDGDGVICFERLAEREEVYGW</sequence>
<evidence type="ECO:0000313" key="1">
    <source>
        <dbReference type="EMBL" id="KAK7038986.1"/>
    </source>
</evidence>
<reference evidence="1 2" key="1">
    <citation type="submission" date="2024-01" db="EMBL/GenBank/DDBJ databases">
        <title>A draft genome for a cacao thread blight-causing isolate of Paramarasmius palmivorus.</title>
        <authorList>
            <person name="Baruah I.K."/>
            <person name="Bukari Y."/>
            <person name="Amoako-Attah I."/>
            <person name="Meinhardt L.W."/>
            <person name="Bailey B.A."/>
            <person name="Cohen S.P."/>
        </authorList>
    </citation>
    <scope>NUCLEOTIDE SEQUENCE [LARGE SCALE GENOMIC DNA]</scope>
    <source>
        <strain evidence="1 2">GH-12</strain>
    </source>
</reference>
<name>A0AAW0CJK3_9AGAR</name>
<protein>
    <submittedName>
        <fullName evidence="1">Uncharacterized protein</fullName>
    </submittedName>
</protein>
<comment type="caution">
    <text evidence="1">The sequence shown here is derived from an EMBL/GenBank/DDBJ whole genome shotgun (WGS) entry which is preliminary data.</text>
</comment>
<evidence type="ECO:0000313" key="2">
    <source>
        <dbReference type="Proteomes" id="UP001383192"/>
    </source>
</evidence>
<accession>A0AAW0CJK3</accession>
<proteinExistence type="predicted"/>
<gene>
    <name evidence="1" type="ORF">VNI00_010378</name>
</gene>
<dbReference type="EMBL" id="JAYKXP010000041">
    <property type="protein sequence ID" value="KAK7038986.1"/>
    <property type="molecule type" value="Genomic_DNA"/>
</dbReference>
<dbReference type="Proteomes" id="UP001383192">
    <property type="component" value="Unassembled WGS sequence"/>
</dbReference>
<dbReference type="AlphaFoldDB" id="A0AAW0CJK3"/>
<keyword evidence="2" id="KW-1185">Reference proteome</keyword>